<dbReference type="RefSeq" id="WP_264287414.1">
    <property type="nucleotide sequence ID" value="NZ_JAOZEV010000009.1"/>
</dbReference>
<feature type="chain" id="PRO_5040738423" description="YtkA-like domain-containing protein" evidence="1">
    <location>
        <begin position="24"/>
        <end position="283"/>
    </location>
</feature>
<dbReference type="Proteomes" id="UP001151133">
    <property type="component" value="Unassembled WGS sequence"/>
</dbReference>
<feature type="signal peptide" evidence="1">
    <location>
        <begin position="1"/>
        <end position="23"/>
    </location>
</feature>
<comment type="caution">
    <text evidence="2">The sequence shown here is derived from an EMBL/GenBank/DDBJ whole genome shotgun (WGS) entry which is preliminary data.</text>
</comment>
<dbReference type="AlphaFoldDB" id="A0A9X2ZPD6"/>
<dbReference type="EMBL" id="JAOZEV010000009">
    <property type="protein sequence ID" value="MCV9933180.1"/>
    <property type="molecule type" value="Genomic_DNA"/>
</dbReference>
<protein>
    <recommendedName>
        <fullName evidence="4">YtkA-like domain-containing protein</fullName>
    </recommendedName>
</protein>
<sequence length="283" mass="31702">MKNLKYLSILLLAIAFFSCSSDSDSVQENPINETSGLVKVQELSNDNHTVELYTETGKLIQGYNQISLRIKDKTTNKYITNASLNWTPIMNMSTMKHSCPKSLIEKVSGKQTLYNGDIIFQMAQNTSAFWELKINYIINAIDYTVTAPISVSASDKRTVNSFTGTDGVKYILAYINPKNPKIGLNNMTVGLYKMEDMMTFTAVDNFKVKIDPRMPSMGNHSSPNNTDLVQSVSGGLYNGKLSLTMTGYWKINLQLLNTSDQILKGEEFTPENLPSSLFFEVEF</sequence>
<keyword evidence="3" id="KW-1185">Reference proteome</keyword>
<keyword evidence="1" id="KW-0732">Signal</keyword>
<evidence type="ECO:0008006" key="4">
    <source>
        <dbReference type="Google" id="ProtNLM"/>
    </source>
</evidence>
<proteinExistence type="predicted"/>
<accession>A0A9X2ZPD6</accession>
<evidence type="ECO:0000256" key="1">
    <source>
        <dbReference type="SAM" id="SignalP"/>
    </source>
</evidence>
<reference evidence="2" key="1">
    <citation type="submission" date="2022-10" db="EMBL/GenBank/DDBJ databases">
        <title>Two novel species of Flavobacterium.</title>
        <authorList>
            <person name="Liu Q."/>
            <person name="Xin Y.-H."/>
        </authorList>
    </citation>
    <scope>NUCLEOTIDE SEQUENCE</scope>
    <source>
        <strain evidence="2">LS1R47</strain>
    </source>
</reference>
<name>A0A9X2ZPD6_9FLAO</name>
<gene>
    <name evidence="2" type="ORF">OIU80_12875</name>
</gene>
<evidence type="ECO:0000313" key="2">
    <source>
        <dbReference type="EMBL" id="MCV9933180.1"/>
    </source>
</evidence>
<dbReference type="PROSITE" id="PS51257">
    <property type="entry name" value="PROKAR_LIPOPROTEIN"/>
    <property type="match status" value="1"/>
</dbReference>
<evidence type="ECO:0000313" key="3">
    <source>
        <dbReference type="Proteomes" id="UP001151133"/>
    </source>
</evidence>
<organism evidence="2 3">
    <name type="scientific">Flavobacterium frigoritolerans</name>
    <dbReference type="NCBI Taxonomy" id="2987686"/>
    <lineage>
        <taxon>Bacteria</taxon>
        <taxon>Pseudomonadati</taxon>
        <taxon>Bacteroidota</taxon>
        <taxon>Flavobacteriia</taxon>
        <taxon>Flavobacteriales</taxon>
        <taxon>Flavobacteriaceae</taxon>
        <taxon>Flavobacterium</taxon>
    </lineage>
</organism>